<accession>A0A3S9HEQ2</accession>
<dbReference type="RefSeq" id="WP_126125990.1">
    <property type="nucleotide sequence ID" value="NZ_CP034464.1"/>
</dbReference>
<keyword evidence="3" id="KW-0808">Transferase</keyword>
<dbReference type="AlphaFoldDB" id="A0A3S9HEQ2"/>
<evidence type="ECO:0000256" key="6">
    <source>
        <dbReference type="ARBA" id="ARBA00022833"/>
    </source>
</evidence>
<evidence type="ECO:0000313" key="12">
    <source>
        <dbReference type="Proteomes" id="UP000275663"/>
    </source>
</evidence>
<organism evidence="11 12">
    <name type="scientific">Undibacterium parvum</name>
    <dbReference type="NCBI Taxonomy" id="401471"/>
    <lineage>
        <taxon>Bacteria</taxon>
        <taxon>Pseudomonadati</taxon>
        <taxon>Pseudomonadota</taxon>
        <taxon>Betaproteobacteria</taxon>
        <taxon>Burkholderiales</taxon>
        <taxon>Oxalobacteraceae</taxon>
        <taxon>Undibacterium</taxon>
    </lineage>
</organism>
<dbReference type="GO" id="GO:0005507">
    <property type="term" value="F:copper ion binding"/>
    <property type="evidence" value="ECO:0007669"/>
    <property type="project" value="TreeGrafter"/>
</dbReference>
<dbReference type="SUPFAM" id="SSF64438">
    <property type="entry name" value="CNF1/YfiH-like putative cysteine hydrolases"/>
    <property type="match status" value="1"/>
</dbReference>
<dbReference type="InterPro" id="IPR011324">
    <property type="entry name" value="Cytotoxic_necrot_fac-like_cat"/>
</dbReference>
<name>A0A3S9HEQ2_9BURK</name>
<evidence type="ECO:0000256" key="3">
    <source>
        <dbReference type="ARBA" id="ARBA00022679"/>
    </source>
</evidence>
<dbReference type="GO" id="GO:0016787">
    <property type="term" value="F:hydrolase activity"/>
    <property type="evidence" value="ECO:0007669"/>
    <property type="project" value="UniProtKB-KW"/>
</dbReference>
<dbReference type="Proteomes" id="UP000275663">
    <property type="component" value="Chromosome"/>
</dbReference>
<evidence type="ECO:0000256" key="9">
    <source>
        <dbReference type="ARBA" id="ARBA00049893"/>
    </source>
</evidence>
<dbReference type="Pfam" id="PF02578">
    <property type="entry name" value="Cu-oxidase_4"/>
    <property type="match status" value="1"/>
</dbReference>
<dbReference type="EMBL" id="CP034464">
    <property type="protein sequence ID" value="AZP10591.1"/>
    <property type="molecule type" value="Genomic_DNA"/>
</dbReference>
<dbReference type="InterPro" id="IPR003730">
    <property type="entry name" value="Cu_polyphenol_OxRdtase"/>
</dbReference>
<dbReference type="PANTHER" id="PTHR30616">
    <property type="entry name" value="UNCHARACTERIZED PROTEIN YFIH"/>
    <property type="match status" value="1"/>
</dbReference>
<comment type="similarity">
    <text evidence="2 10">Belongs to the purine nucleoside phosphorylase YfiH/LACC1 family.</text>
</comment>
<dbReference type="CDD" id="cd16833">
    <property type="entry name" value="YfiH"/>
    <property type="match status" value="1"/>
</dbReference>
<evidence type="ECO:0000256" key="8">
    <source>
        <dbReference type="ARBA" id="ARBA00048968"/>
    </source>
</evidence>
<dbReference type="KEGG" id="upv:EJN92_00215"/>
<evidence type="ECO:0000256" key="7">
    <source>
        <dbReference type="ARBA" id="ARBA00047989"/>
    </source>
</evidence>
<comment type="catalytic activity">
    <reaction evidence="1">
        <text>inosine + phosphate = alpha-D-ribose 1-phosphate + hypoxanthine</text>
        <dbReference type="Rhea" id="RHEA:27646"/>
        <dbReference type="ChEBI" id="CHEBI:17368"/>
        <dbReference type="ChEBI" id="CHEBI:17596"/>
        <dbReference type="ChEBI" id="CHEBI:43474"/>
        <dbReference type="ChEBI" id="CHEBI:57720"/>
        <dbReference type="EC" id="2.4.2.1"/>
    </reaction>
    <physiologicalReaction direction="left-to-right" evidence="1">
        <dbReference type="Rhea" id="RHEA:27647"/>
    </physiologicalReaction>
</comment>
<dbReference type="PANTHER" id="PTHR30616:SF2">
    <property type="entry name" value="PURINE NUCLEOSIDE PHOSPHORYLASE LACC1"/>
    <property type="match status" value="1"/>
</dbReference>
<protein>
    <recommendedName>
        <fullName evidence="10">Purine nucleoside phosphorylase</fullName>
    </recommendedName>
</protein>
<reference evidence="11 12" key="1">
    <citation type="journal article" date="2011" name="Int. J. Syst. Evol. Microbiol.">
        <title>Description of Undibacterium oligocarboniphilum sp. nov., isolated from purified water, and Undibacterium pigrum strain CCUG 49012 as the type strain of Undibacterium parvum sp. nov., and emended descriptions of the genus Undibacterium and the species Undibacterium pigrum.</title>
        <authorList>
            <person name="Eder W."/>
            <person name="Wanner G."/>
            <person name="Ludwig W."/>
            <person name="Busse H.J."/>
            <person name="Ziemke-Kageler F."/>
            <person name="Lang E."/>
        </authorList>
    </citation>
    <scope>NUCLEOTIDE SEQUENCE [LARGE SCALE GENOMIC DNA]</scope>
    <source>
        <strain evidence="11 12">DSM 23061</strain>
    </source>
</reference>
<comment type="catalytic activity">
    <reaction evidence="8">
        <text>adenosine + phosphate = alpha-D-ribose 1-phosphate + adenine</text>
        <dbReference type="Rhea" id="RHEA:27642"/>
        <dbReference type="ChEBI" id="CHEBI:16335"/>
        <dbReference type="ChEBI" id="CHEBI:16708"/>
        <dbReference type="ChEBI" id="CHEBI:43474"/>
        <dbReference type="ChEBI" id="CHEBI:57720"/>
        <dbReference type="EC" id="2.4.2.1"/>
    </reaction>
    <physiologicalReaction direction="left-to-right" evidence="8">
        <dbReference type="Rhea" id="RHEA:27643"/>
    </physiologicalReaction>
</comment>
<evidence type="ECO:0000256" key="2">
    <source>
        <dbReference type="ARBA" id="ARBA00007353"/>
    </source>
</evidence>
<keyword evidence="12" id="KW-1185">Reference proteome</keyword>
<dbReference type="InterPro" id="IPR038371">
    <property type="entry name" value="Cu_polyphenol_OxRdtase_sf"/>
</dbReference>
<evidence type="ECO:0000256" key="1">
    <source>
        <dbReference type="ARBA" id="ARBA00000553"/>
    </source>
</evidence>
<evidence type="ECO:0000256" key="5">
    <source>
        <dbReference type="ARBA" id="ARBA00022801"/>
    </source>
</evidence>
<keyword evidence="5" id="KW-0378">Hydrolase</keyword>
<keyword evidence="4" id="KW-0479">Metal-binding</keyword>
<evidence type="ECO:0000256" key="4">
    <source>
        <dbReference type="ARBA" id="ARBA00022723"/>
    </source>
</evidence>
<dbReference type="Gene3D" id="3.60.140.10">
    <property type="entry name" value="CNF1/YfiH-like putative cysteine hydrolases"/>
    <property type="match status" value="1"/>
</dbReference>
<gene>
    <name evidence="11" type="primary">pgeF</name>
    <name evidence="11" type="ORF">EJN92_00215</name>
</gene>
<evidence type="ECO:0000313" key="11">
    <source>
        <dbReference type="EMBL" id="AZP10591.1"/>
    </source>
</evidence>
<dbReference type="GO" id="GO:0017061">
    <property type="term" value="F:S-methyl-5-thioadenosine phosphorylase activity"/>
    <property type="evidence" value="ECO:0007669"/>
    <property type="project" value="UniProtKB-EC"/>
</dbReference>
<dbReference type="NCBIfam" id="TIGR00726">
    <property type="entry name" value="peptidoglycan editing factor PgeF"/>
    <property type="match status" value="1"/>
</dbReference>
<dbReference type="OrthoDB" id="4279at2"/>
<proteinExistence type="inferred from homology"/>
<evidence type="ECO:0000256" key="10">
    <source>
        <dbReference type="RuleBase" id="RU361274"/>
    </source>
</evidence>
<sequence>MTVKRIRRVSQADFSVIGPDCGWFPKNVHAFTTTRKGGVSVFPYDDGKGGGGLNLGEHVGDDLNAVRRNKDALNQCLPSNITLLSQKHGIVACDAAIALEGCEADASFTSQSSIVCAILTADCLPVLFSDTRGAVVAAAHAGWRGLAAGVLQNTVKKMREAGAEEIVAWLGPAIGPTRFEVGQDVFDAFSRLHVRAGDYFLAQQVTGRSGGKYLANIYGLAKCILSTVDVNSVAGGEHCTVSESDNFYSYRRDGVTGRMASVIWMDGP</sequence>
<comment type="catalytic activity">
    <reaction evidence="9">
        <text>S-methyl-5'-thioadenosine + phosphate = 5-(methylsulfanyl)-alpha-D-ribose 1-phosphate + adenine</text>
        <dbReference type="Rhea" id="RHEA:11852"/>
        <dbReference type="ChEBI" id="CHEBI:16708"/>
        <dbReference type="ChEBI" id="CHEBI:17509"/>
        <dbReference type="ChEBI" id="CHEBI:43474"/>
        <dbReference type="ChEBI" id="CHEBI:58533"/>
        <dbReference type="EC" id="2.4.2.28"/>
    </reaction>
    <physiologicalReaction direction="left-to-right" evidence="9">
        <dbReference type="Rhea" id="RHEA:11853"/>
    </physiologicalReaction>
</comment>
<keyword evidence="6" id="KW-0862">Zinc</keyword>
<comment type="catalytic activity">
    <reaction evidence="7">
        <text>adenosine + H2O + H(+) = inosine + NH4(+)</text>
        <dbReference type="Rhea" id="RHEA:24408"/>
        <dbReference type="ChEBI" id="CHEBI:15377"/>
        <dbReference type="ChEBI" id="CHEBI:15378"/>
        <dbReference type="ChEBI" id="CHEBI:16335"/>
        <dbReference type="ChEBI" id="CHEBI:17596"/>
        <dbReference type="ChEBI" id="CHEBI:28938"/>
        <dbReference type="EC" id="3.5.4.4"/>
    </reaction>
    <physiologicalReaction direction="left-to-right" evidence="7">
        <dbReference type="Rhea" id="RHEA:24409"/>
    </physiologicalReaction>
</comment>